<dbReference type="SMART" id="SM00212">
    <property type="entry name" value="UBCc"/>
    <property type="match status" value="1"/>
</dbReference>
<evidence type="ECO:0000256" key="9">
    <source>
        <dbReference type="ARBA" id="ARBA00023306"/>
    </source>
</evidence>
<dbReference type="GO" id="GO:0031145">
    <property type="term" value="P:anaphase-promoting complex-dependent catabolic process"/>
    <property type="evidence" value="ECO:0007669"/>
    <property type="project" value="UniProtKB-ARBA"/>
</dbReference>
<dbReference type="Gene3D" id="3.10.110.10">
    <property type="entry name" value="Ubiquitin Conjugating Enzyme"/>
    <property type="match status" value="1"/>
</dbReference>
<evidence type="ECO:0000256" key="10">
    <source>
        <dbReference type="ARBA" id="ARBA00039892"/>
    </source>
</evidence>
<evidence type="ECO:0000256" key="7">
    <source>
        <dbReference type="ARBA" id="ARBA00022786"/>
    </source>
</evidence>
<dbReference type="PROSITE" id="PS50127">
    <property type="entry name" value="UBC_2"/>
    <property type="match status" value="1"/>
</dbReference>
<evidence type="ECO:0000256" key="12">
    <source>
        <dbReference type="ARBA" id="ARBA00042314"/>
    </source>
</evidence>
<keyword evidence="4" id="KW-0132">Cell division</keyword>
<keyword evidence="5" id="KW-0808">Transferase</keyword>
<evidence type="ECO:0000256" key="8">
    <source>
        <dbReference type="ARBA" id="ARBA00022840"/>
    </source>
</evidence>
<dbReference type="STRING" id="1965070.A0A3S4RI68"/>
<evidence type="ECO:0000313" key="19">
    <source>
        <dbReference type="Proteomes" id="UP000285301"/>
    </source>
</evidence>
<evidence type="ECO:0000259" key="17">
    <source>
        <dbReference type="PROSITE" id="PS50127"/>
    </source>
</evidence>
<keyword evidence="7 15" id="KW-0833">Ubl conjugation pathway</keyword>
<dbReference type="InterPro" id="IPR023313">
    <property type="entry name" value="UBQ-conjugating_AS"/>
</dbReference>
<dbReference type="PANTHER" id="PTHR24067">
    <property type="entry name" value="UBIQUITIN-CONJUGATING ENZYME E2"/>
    <property type="match status" value="1"/>
</dbReference>
<reference evidence="18 19" key="1">
    <citation type="journal article" date="2018" name="Gigascience">
        <title>Genomes of trombidid mites reveal novel predicted allergens and laterally-transferred genes associated with secondary metabolism.</title>
        <authorList>
            <person name="Dong X."/>
            <person name="Chaisiri K."/>
            <person name="Xia D."/>
            <person name="Armstrong S.D."/>
            <person name="Fang Y."/>
            <person name="Donnelly M.J."/>
            <person name="Kadowaki T."/>
            <person name="McGarry J.W."/>
            <person name="Darby A.C."/>
            <person name="Makepeace B.L."/>
        </authorList>
    </citation>
    <scope>NUCLEOTIDE SEQUENCE [LARGE SCALE GENOMIC DNA]</scope>
    <source>
        <strain evidence="18">UoL-WK</strain>
    </source>
</reference>
<dbReference type="EMBL" id="NCKU01000219">
    <property type="protein sequence ID" value="RWS16505.1"/>
    <property type="molecule type" value="Genomic_DNA"/>
</dbReference>
<dbReference type="OrthoDB" id="10069349at2759"/>
<dbReference type="Proteomes" id="UP000285301">
    <property type="component" value="Unassembled WGS sequence"/>
</dbReference>
<protein>
    <recommendedName>
        <fullName evidence="10">Ubiquitin-conjugating enzyme E2 S</fullName>
        <ecNumber evidence="3">2.3.2.23</ecNumber>
    </recommendedName>
    <alternativeName>
        <fullName evidence="11">E2 ubiquitin-conjugating enzyme S</fullName>
    </alternativeName>
    <alternativeName>
        <fullName evidence="13">Ubiquitin carrier protein S</fullName>
    </alternativeName>
    <alternativeName>
        <fullName evidence="12">Ubiquitin-protein ligase S</fullName>
    </alternativeName>
</protein>
<dbReference type="InterPro" id="IPR016135">
    <property type="entry name" value="UBQ-conjugating_enzyme/RWD"/>
</dbReference>
<dbReference type="EC" id="2.3.2.23" evidence="3"/>
<evidence type="ECO:0000256" key="6">
    <source>
        <dbReference type="ARBA" id="ARBA00022741"/>
    </source>
</evidence>
<evidence type="ECO:0000256" key="16">
    <source>
        <dbReference type="SAM" id="MobiDB-lite"/>
    </source>
</evidence>
<evidence type="ECO:0000256" key="4">
    <source>
        <dbReference type="ARBA" id="ARBA00022618"/>
    </source>
</evidence>
<feature type="active site" description="Glycyl thioester intermediate" evidence="14">
    <location>
        <position position="98"/>
    </location>
</feature>
<dbReference type="InterPro" id="IPR000608">
    <property type="entry name" value="UBC"/>
</dbReference>
<evidence type="ECO:0000256" key="1">
    <source>
        <dbReference type="ARBA" id="ARBA00000485"/>
    </source>
</evidence>
<evidence type="ECO:0000256" key="5">
    <source>
        <dbReference type="ARBA" id="ARBA00022679"/>
    </source>
</evidence>
<evidence type="ECO:0000256" key="2">
    <source>
        <dbReference type="ARBA" id="ARBA00004906"/>
    </source>
</evidence>
<gene>
    <name evidence="18" type="ORF">B4U79_08268</name>
</gene>
<dbReference type="GO" id="GO:0061631">
    <property type="term" value="F:ubiquitin conjugating enzyme activity"/>
    <property type="evidence" value="ECO:0007669"/>
    <property type="project" value="UniProtKB-EC"/>
</dbReference>
<dbReference type="CDD" id="cd23804">
    <property type="entry name" value="UBCc_UBE2S"/>
    <property type="match status" value="1"/>
</dbReference>
<evidence type="ECO:0000256" key="14">
    <source>
        <dbReference type="PROSITE-ProRule" id="PRU10133"/>
    </source>
</evidence>
<dbReference type="SUPFAM" id="SSF54495">
    <property type="entry name" value="UBC-like"/>
    <property type="match status" value="1"/>
</dbReference>
<comment type="caution">
    <text evidence="18">The sequence shown here is derived from an EMBL/GenBank/DDBJ whole genome shotgun (WGS) entry which is preliminary data.</text>
</comment>
<dbReference type="GO" id="GO:0005524">
    <property type="term" value="F:ATP binding"/>
    <property type="evidence" value="ECO:0007669"/>
    <property type="project" value="UniProtKB-UniRule"/>
</dbReference>
<name>A0A3S4RI68_9ACAR</name>
<feature type="region of interest" description="Disordered" evidence="16">
    <location>
        <begin position="168"/>
        <end position="212"/>
    </location>
</feature>
<dbReference type="PROSITE" id="PS00183">
    <property type="entry name" value="UBC_1"/>
    <property type="match status" value="1"/>
</dbReference>
<keyword evidence="8 15" id="KW-0067">ATP-binding</keyword>
<dbReference type="GO" id="GO:0051301">
    <property type="term" value="P:cell division"/>
    <property type="evidence" value="ECO:0007669"/>
    <property type="project" value="UniProtKB-KW"/>
</dbReference>
<proteinExistence type="inferred from homology"/>
<comment type="pathway">
    <text evidence="2">Protein modification; protein ubiquitination.</text>
</comment>
<accession>A0A3S4RI68</accession>
<feature type="domain" description="UBC core" evidence="17">
    <location>
        <begin position="14"/>
        <end position="160"/>
    </location>
</feature>
<dbReference type="InterPro" id="IPR050113">
    <property type="entry name" value="Ub_conjugating_enzyme"/>
</dbReference>
<evidence type="ECO:0000256" key="15">
    <source>
        <dbReference type="RuleBase" id="RU362109"/>
    </source>
</evidence>
<evidence type="ECO:0000313" key="18">
    <source>
        <dbReference type="EMBL" id="RWS16505.1"/>
    </source>
</evidence>
<evidence type="ECO:0000256" key="11">
    <source>
        <dbReference type="ARBA" id="ARBA00041794"/>
    </source>
</evidence>
<keyword evidence="19" id="KW-1185">Reference proteome</keyword>
<evidence type="ECO:0000256" key="3">
    <source>
        <dbReference type="ARBA" id="ARBA00012486"/>
    </source>
</evidence>
<organism evidence="18 19">
    <name type="scientific">Dinothrombium tinctorium</name>
    <dbReference type="NCBI Taxonomy" id="1965070"/>
    <lineage>
        <taxon>Eukaryota</taxon>
        <taxon>Metazoa</taxon>
        <taxon>Ecdysozoa</taxon>
        <taxon>Arthropoda</taxon>
        <taxon>Chelicerata</taxon>
        <taxon>Arachnida</taxon>
        <taxon>Acari</taxon>
        <taxon>Acariformes</taxon>
        <taxon>Trombidiformes</taxon>
        <taxon>Prostigmata</taxon>
        <taxon>Anystina</taxon>
        <taxon>Parasitengona</taxon>
        <taxon>Trombidioidea</taxon>
        <taxon>Trombidiidae</taxon>
        <taxon>Dinothrombium</taxon>
    </lineage>
</organism>
<evidence type="ECO:0000256" key="13">
    <source>
        <dbReference type="ARBA" id="ARBA00042399"/>
    </source>
</evidence>
<sequence>MSSGSSNVENLSPQTIRQVSKELWDLVSNPCEGIKVLLNEEDVTDIQAIIDGPSGTPYYGGSFRVRLILGKDFPVCPPKAYFITKLFHPNVSRNGEICVNTLKKDWNSDLGIKHVLLTIKCLLIVPNPESALNEEAGKLLLEHYDDYCQRAKMMTEIHAQPVKEKKAGLELSDGCSSGKNSSTSTESNGPSAKKQKTKTNPSKDKKRTLKRL</sequence>
<dbReference type="FunFam" id="3.10.110.10:FF:000034">
    <property type="entry name" value="Ubiquitin-conjugating enzyme E2 S"/>
    <property type="match status" value="1"/>
</dbReference>
<feature type="compositionally biased region" description="Low complexity" evidence="16">
    <location>
        <begin position="172"/>
        <end position="189"/>
    </location>
</feature>
<dbReference type="AlphaFoldDB" id="A0A3S4RI68"/>
<dbReference type="GO" id="GO:0010458">
    <property type="term" value="P:exit from mitosis"/>
    <property type="evidence" value="ECO:0007669"/>
    <property type="project" value="UniProtKB-ARBA"/>
</dbReference>
<dbReference type="Pfam" id="PF00179">
    <property type="entry name" value="UQ_con"/>
    <property type="match status" value="1"/>
</dbReference>
<comment type="catalytic activity">
    <reaction evidence="1">
        <text>S-ubiquitinyl-[E1 ubiquitin-activating enzyme]-L-cysteine + [E2 ubiquitin-conjugating enzyme]-L-cysteine = [E1 ubiquitin-activating enzyme]-L-cysteine + S-ubiquitinyl-[E2 ubiquitin-conjugating enzyme]-L-cysteine.</text>
        <dbReference type="EC" id="2.3.2.23"/>
    </reaction>
</comment>
<keyword evidence="9" id="KW-0131">Cell cycle</keyword>
<keyword evidence="6 15" id="KW-0547">Nucleotide-binding</keyword>
<comment type="similarity">
    <text evidence="15">Belongs to the ubiquitin-conjugating enzyme family.</text>
</comment>